<evidence type="ECO:0000313" key="2">
    <source>
        <dbReference type="EMBL" id="KAK7264592.1"/>
    </source>
</evidence>
<evidence type="ECO:0000313" key="3">
    <source>
        <dbReference type="Proteomes" id="UP001359559"/>
    </source>
</evidence>
<dbReference type="EMBL" id="JAYKXN010000008">
    <property type="protein sequence ID" value="KAK7264592.1"/>
    <property type="molecule type" value="Genomic_DNA"/>
</dbReference>
<dbReference type="AlphaFoldDB" id="A0AAN9I3J3"/>
<gene>
    <name evidence="2" type="ORF">RJT34_32201</name>
</gene>
<proteinExistence type="predicted"/>
<reference evidence="2 3" key="1">
    <citation type="submission" date="2024-01" db="EMBL/GenBank/DDBJ databases">
        <title>The genomes of 5 underutilized Papilionoideae crops provide insights into root nodulation and disease resistance.</title>
        <authorList>
            <person name="Yuan L."/>
        </authorList>
    </citation>
    <scope>NUCLEOTIDE SEQUENCE [LARGE SCALE GENOMIC DNA]</scope>
    <source>
        <strain evidence="2">LY-2023</strain>
        <tissue evidence="2">Leaf</tissue>
    </source>
</reference>
<feature type="compositionally biased region" description="Basic and acidic residues" evidence="1">
    <location>
        <begin position="127"/>
        <end position="221"/>
    </location>
</feature>
<sequence length="221" mass="25055">MGCGKSKHDVASDSIVLQRKKSTVSSTDGQENVTETVDNKQNDIDTATSKMEEKNNDVKVKDNIEAKVPEVTPLQQDNKVDVAAQVPNEKSQGGKEDEPLKKEVNNDAEENKPENQKEDVSLMEGNVVKEEETKETNEEENVVKEEETKRTIEEENVVKEEETKKTNEEENVVKEEETKEKNEEETKDTNEEKALGKEEETKDGNTEEKQKDLKDDEKVCV</sequence>
<name>A0AAN9I3J3_CLITE</name>
<dbReference type="Proteomes" id="UP001359559">
    <property type="component" value="Unassembled WGS sequence"/>
</dbReference>
<feature type="compositionally biased region" description="Basic and acidic residues" evidence="1">
    <location>
        <begin position="92"/>
        <end position="120"/>
    </location>
</feature>
<comment type="caution">
    <text evidence="2">The sequence shown here is derived from an EMBL/GenBank/DDBJ whole genome shotgun (WGS) entry which is preliminary data.</text>
</comment>
<feature type="compositionally biased region" description="Basic and acidic residues" evidence="1">
    <location>
        <begin position="1"/>
        <end position="11"/>
    </location>
</feature>
<feature type="compositionally biased region" description="Polar residues" evidence="1">
    <location>
        <begin position="23"/>
        <end position="36"/>
    </location>
</feature>
<keyword evidence="3" id="KW-1185">Reference proteome</keyword>
<feature type="region of interest" description="Disordered" evidence="1">
    <location>
        <begin position="1"/>
        <end position="221"/>
    </location>
</feature>
<protein>
    <submittedName>
        <fullName evidence="2">Uncharacterized protein</fullName>
    </submittedName>
</protein>
<organism evidence="2 3">
    <name type="scientific">Clitoria ternatea</name>
    <name type="common">Butterfly pea</name>
    <dbReference type="NCBI Taxonomy" id="43366"/>
    <lineage>
        <taxon>Eukaryota</taxon>
        <taxon>Viridiplantae</taxon>
        <taxon>Streptophyta</taxon>
        <taxon>Embryophyta</taxon>
        <taxon>Tracheophyta</taxon>
        <taxon>Spermatophyta</taxon>
        <taxon>Magnoliopsida</taxon>
        <taxon>eudicotyledons</taxon>
        <taxon>Gunneridae</taxon>
        <taxon>Pentapetalae</taxon>
        <taxon>rosids</taxon>
        <taxon>fabids</taxon>
        <taxon>Fabales</taxon>
        <taxon>Fabaceae</taxon>
        <taxon>Papilionoideae</taxon>
        <taxon>50 kb inversion clade</taxon>
        <taxon>NPAAA clade</taxon>
        <taxon>indigoferoid/millettioid clade</taxon>
        <taxon>Phaseoleae</taxon>
        <taxon>Clitoria</taxon>
    </lineage>
</organism>
<feature type="compositionally biased region" description="Basic and acidic residues" evidence="1">
    <location>
        <begin position="50"/>
        <end position="68"/>
    </location>
</feature>
<evidence type="ECO:0000256" key="1">
    <source>
        <dbReference type="SAM" id="MobiDB-lite"/>
    </source>
</evidence>
<accession>A0AAN9I3J3</accession>